<dbReference type="SUPFAM" id="SSF48452">
    <property type="entry name" value="TPR-like"/>
    <property type="match status" value="1"/>
</dbReference>
<evidence type="ECO:0000256" key="1">
    <source>
        <dbReference type="SAM" id="Phobius"/>
    </source>
</evidence>
<dbReference type="InterPro" id="IPR046491">
    <property type="entry name" value="DUF6584"/>
</dbReference>
<feature type="transmembrane region" description="Helical" evidence="1">
    <location>
        <begin position="137"/>
        <end position="164"/>
    </location>
</feature>
<keyword evidence="1" id="KW-0472">Membrane</keyword>
<keyword evidence="1" id="KW-0812">Transmembrane</keyword>
<keyword evidence="3" id="KW-1185">Reference proteome</keyword>
<dbReference type="AlphaFoldDB" id="A0A841BW51"/>
<proteinExistence type="predicted"/>
<comment type="caution">
    <text evidence="2">The sequence shown here is derived from an EMBL/GenBank/DDBJ whole genome shotgun (WGS) entry which is preliminary data.</text>
</comment>
<evidence type="ECO:0000313" key="2">
    <source>
        <dbReference type="EMBL" id="MBB5870992.1"/>
    </source>
</evidence>
<dbReference type="RefSeq" id="WP_184838755.1">
    <property type="nucleotide sequence ID" value="NZ_JACHMN010000002.1"/>
</dbReference>
<organism evidence="2 3">
    <name type="scientific">Allocatelliglobosispora scoriae</name>
    <dbReference type="NCBI Taxonomy" id="643052"/>
    <lineage>
        <taxon>Bacteria</taxon>
        <taxon>Bacillati</taxon>
        <taxon>Actinomycetota</taxon>
        <taxon>Actinomycetes</taxon>
        <taxon>Micromonosporales</taxon>
        <taxon>Micromonosporaceae</taxon>
        <taxon>Allocatelliglobosispora</taxon>
    </lineage>
</organism>
<protein>
    <recommendedName>
        <fullName evidence="4">Tetratricopeptide repeat protein</fullName>
    </recommendedName>
</protein>
<gene>
    <name evidence="2" type="ORF">F4553_004371</name>
</gene>
<sequence>MPKAHVLDKVTVDLSQGHTQPAIQRLSSLVAVHPQDLDLRHRLAVVHRATGNRIEAGRWDYLTQDADADDVLAFERAYPDPVRRLSALRWQGPAKRAATEHARVRLETLVAAASAQGAPTGDYEELGDEPRWITVSFAIAIALGALGVLALAVLGVVTVAQWILP</sequence>
<evidence type="ECO:0000313" key="3">
    <source>
        <dbReference type="Proteomes" id="UP000587527"/>
    </source>
</evidence>
<reference evidence="2 3" key="1">
    <citation type="submission" date="2020-08" db="EMBL/GenBank/DDBJ databases">
        <title>Sequencing the genomes of 1000 actinobacteria strains.</title>
        <authorList>
            <person name="Klenk H.-P."/>
        </authorList>
    </citation>
    <scope>NUCLEOTIDE SEQUENCE [LARGE SCALE GENOMIC DNA]</scope>
    <source>
        <strain evidence="2 3">DSM 45362</strain>
    </source>
</reference>
<evidence type="ECO:0008006" key="4">
    <source>
        <dbReference type="Google" id="ProtNLM"/>
    </source>
</evidence>
<dbReference type="EMBL" id="JACHMN010000002">
    <property type="protein sequence ID" value="MBB5870992.1"/>
    <property type="molecule type" value="Genomic_DNA"/>
</dbReference>
<dbReference type="Pfam" id="PF20225">
    <property type="entry name" value="DUF6584"/>
    <property type="match status" value="1"/>
</dbReference>
<keyword evidence="1" id="KW-1133">Transmembrane helix</keyword>
<name>A0A841BW51_9ACTN</name>
<accession>A0A841BW51</accession>
<dbReference type="InterPro" id="IPR011990">
    <property type="entry name" value="TPR-like_helical_dom_sf"/>
</dbReference>
<dbReference type="Proteomes" id="UP000587527">
    <property type="component" value="Unassembled WGS sequence"/>
</dbReference>